<keyword evidence="2" id="KW-0812">Transmembrane</keyword>
<protein>
    <submittedName>
        <fullName evidence="3">UPF0716 protein FxsA</fullName>
    </submittedName>
</protein>
<evidence type="ECO:0000256" key="1">
    <source>
        <dbReference type="SAM" id="MobiDB-lite"/>
    </source>
</evidence>
<evidence type="ECO:0000313" key="3">
    <source>
        <dbReference type="EMBL" id="SDT96207.1"/>
    </source>
</evidence>
<gene>
    <name evidence="3" type="ORF">SAMN05216210_0859</name>
</gene>
<dbReference type="GO" id="GO:0016020">
    <property type="term" value="C:membrane"/>
    <property type="evidence" value="ECO:0007669"/>
    <property type="project" value="InterPro"/>
</dbReference>
<dbReference type="AlphaFoldDB" id="A0A1H2EM60"/>
<dbReference type="STRING" id="1434072.SAMN05216210_0859"/>
<dbReference type="NCBIfam" id="NF008528">
    <property type="entry name" value="PRK11463.1-2"/>
    <property type="match status" value="1"/>
</dbReference>
<sequence>MPFFRLALLALPFMELASLILLGQHIGVGWTLLWVIGSGFLGLLIMQSHGGHAIHRLQQQMQRNQAPFATLRAGMWGVLAGLLLMIPGLITDALAVPCLLLALANRGRADQPGPGEPGGPTVWKRDGETIIEGEWEEEPDPDAAPKKRIDHE</sequence>
<feature type="region of interest" description="Disordered" evidence="1">
    <location>
        <begin position="108"/>
        <end position="152"/>
    </location>
</feature>
<dbReference type="PANTHER" id="PTHR35335:SF1">
    <property type="entry name" value="UPF0716 PROTEIN FXSA"/>
    <property type="match status" value="1"/>
</dbReference>
<proteinExistence type="predicted"/>
<dbReference type="RefSeq" id="WP_231701720.1">
    <property type="nucleotide sequence ID" value="NZ_LT629787.1"/>
</dbReference>
<organism evidence="3 4">
    <name type="scientific">Halopseudomonas salegens</name>
    <dbReference type="NCBI Taxonomy" id="1434072"/>
    <lineage>
        <taxon>Bacteria</taxon>
        <taxon>Pseudomonadati</taxon>
        <taxon>Pseudomonadota</taxon>
        <taxon>Gammaproteobacteria</taxon>
        <taxon>Pseudomonadales</taxon>
        <taxon>Pseudomonadaceae</taxon>
        <taxon>Halopseudomonas</taxon>
    </lineage>
</organism>
<feature type="compositionally biased region" description="Acidic residues" evidence="1">
    <location>
        <begin position="129"/>
        <end position="141"/>
    </location>
</feature>
<name>A0A1H2EM60_9GAMM</name>
<keyword evidence="2" id="KW-1133">Transmembrane helix</keyword>
<dbReference type="InterPro" id="IPR007313">
    <property type="entry name" value="FxsA"/>
</dbReference>
<evidence type="ECO:0000313" key="4">
    <source>
        <dbReference type="Proteomes" id="UP000243924"/>
    </source>
</evidence>
<accession>A0A1H2EM60</accession>
<dbReference type="EMBL" id="LT629787">
    <property type="protein sequence ID" value="SDT96207.1"/>
    <property type="molecule type" value="Genomic_DNA"/>
</dbReference>
<keyword evidence="2" id="KW-0472">Membrane</keyword>
<dbReference type="Proteomes" id="UP000243924">
    <property type="component" value="Chromosome I"/>
</dbReference>
<reference evidence="4" key="1">
    <citation type="submission" date="2016-10" db="EMBL/GenBank/DDBJ databases">
        <authorList>
            <person name="Varghese N."/>
            <person name="Submissions S."/>
        </authorList>
    </citation>
    <scope>NUCLEOTIDE SEQUENCE [LARGE SCALE GENOMIC DNA]</scope>
    <source>
        <strain evidence="4">CECT 8338</strain>
    </source>
</reference>
<evidence type="ECO:0000256" key="2">
    <source>
        <dbReference type="SAM" id="Phobius"/>
    </source>
</evidence>
<keyword evidence="4" id="KW-1185">Reference proteome</keyword>
<dbReference type="PANTHER" id="PTHR35335">
    <property type="entry name" value="UPF0716 PROTEIN FXSA"/>
    <property type="match status" value="1"/>
</dbReference>
<dbReference type="Pfam" id="PF04186">
    <property type="entry name" value="FxsA"/>
    <property type="match status" value="1"/>
</dbReference>
<feature type="transmembrane region" description="Helical" evidence="2">
    <location>
        <begin position="67"/>
        <end position="90"/>
    </location>
</feature>
<feature type="transmembrane region" description="Helical" evidence="2">
    <location>
        <begin position="27"/>
        <end position="46"/>
    </location>
</feature>
<feature type="compositionally biased region" description="Basic and acidic residues" evidence="1">
    <location>
        <begin position="143"/>
        <end position="152"/>
    </location>
</feature>